<dbReference type="InterPro" id="IPR036388">
    <property type="entry name" value="WH-like_DNA-bd_sf"/>
</dbReference>
<evidence type="ECO:0000256" key="4">
    <source>
        <dbReference type="ARBA" id="ARBA00023163"/>
    </source>
</evidence>
<dbReference type="Gene3D" id="1.10.10.10">
    <property type="entry name" value="Winged helix-like DNA-binding domain superfamily/Winged helix DNA-binding domain"/>
    <property type="match status" value="1"/>
</dbReference>
<dbReference type="Proteomes" id="UP000030588">
    <property type="component" value="Unassembled WGS sequence"/>
</dbReference>
<reference evidence="7 9" key="3">
    <citation type="submission" date="2020-03" db="EMBL/GenBank/DDBJ databases">
        <title>Bacillus aquiflavi sp. nov., isolated from yellow water of strong flavor Chinese baijiu in Yibin region of China.</title>
        <authorList>
            <person name="Xie J."/>
        </authorList>
    </citation>
    <scope>NUCLEOTIDE SEQUENCE [LARGE SCALE GENOMIC DNA]</scope>
    <source>
        <strain evidence="7 9">Gsoil 114</strain>
    </source>
</reference>
<evidence type="ECO:0000256" key="3">
    <source>
        <dbReference type="ARBA" id="ARBA00023125"/>
    </source>
</evidence>
<dbReference type="OrthoDB" id="9785745at2"/>
<dbReference type="Gene3D" id="3.40.190.290">
    <property type="match status" value="1"/>
</dbReference>
<dbReference type="PANTHER" id="PTHR30126:SF40">
    <property type="entry name" value="HTH-TYPE TRANSCRIPTIONAL REGULATOR GLTR"/>
    <property type="match status" value="1"/>
</dbReference>
<dbReference type="AlphaFoldDB" id="A0A0A6V9K1"/>
<evidence type="ECO:0000313" key="7">
    <source>
        <dbReference type="EMBL" id="NEY21427.1"/>
    </source>
</evidence>
<dbReference type="Pfam" id="PF03466">
    <property type="entry name" value="LysR_substrate"/>
    <property type="match status" value="1"/>
</dbReference>
<dbReference type="InterPro" id="IPR005119">
    <property type="entry name" value="LysR_subst-bd"/>
</dbReference>
<proteinExistence type="inferred from homology"/>
<comment type="caution">
    <text evidence="6">The sequence shown here is derived from an EMBL/GenBank/DDBJ whole genome shotgun (WGS) entry which is preliminary data.</text>
</comment>
<name>A0A0A6V9K1_9BACI</name>
<dbReference type="RefSeq" id="WP_035355313.1">
    <property type="nucleotide sequence ID" value="NZ_JAAIWK010000034.1"/>
</dbReference>
<keyword evidence="4" id="KW-0804">Transcription</keyword>
<evidence type="ECO:0000313" key="6">
    <source>
        <dbReference type="EMBL" id="KHD84825.1"/>
    </source>
</evidence>
<keyword evidence="9" id="KW-1185">Reference proteome</keyword>
<dbReference type="EMBL" id="JAAIWK010000034">
    <property type="protein sequence ID" value="NEY21427.1"/>
    <property type="molecule type" value="Genomic_DNA"/>
</dbReference>
<dbReference type="InterPro" id="IPR036390">
    <property type="entry name" value="WH_DNA-bd_sf"/>
</dbReference>
<evidence type="ECO:0000313" key="9">
    <source>
        <dbReference type="Proteomes" id="UP000476934"/>
    </source>
</evidence>
<feature type="domain" description="HTH lysR-type" evidence="5">
    <location>
        <begin position="1"/>
        <end position="58"/>
    </location>
</feature>
<evidence type="ECO:0000313" key="8">
    <source>
        <dbReference type="Proteomes" id="UP000030588"/>
    </source>
</evidence>
<keyword evidence="3" id="KW-0238">DNA-binding</keyword>
<reference evidence="7 9" key="2">
    <citation type="submission" date="2020-02" db="EMBL/GenBank/DDBJ databases">
        <authorList>
            <person name="Feng H."/>
        </authorList>
    </citation>
    <scope>NUCLEOTIDE SEQUENCE [LARGE SCALE GENOMIC DNA]</scope>
    <source>
        <strain evidence="7 9">Gsoil 114</strain>
    </source>
</reference>
<dbReference type="EMBL" id="JRUN01000041">
    <property type="protein sequence ID" value="KHD84825.1"/>
    <property type="molecule type" value="Genomic_DNA"/>
</dbReference>
<accession>A0A0A6V9K1</accession>
<dbReference type="SUPFAM" id="SSF46785">
    <property type="entry name" value="Winged helix' DNA-binding domain"/>
    <property type="match status" value="1"/>
</dbReference>
<comment type="similarity">
    <text evidence="1">Belongs to the LysR transcriptional regulatory family.</text>
</comment>
<dbReference type="GO" id="GO:0000976">
    <property type="term" value="F:transcription cis-regulatory region binding"/>
    <property type="evidence" value="ECO:0007669"/>
    <property type="project" value="TreeGrafter"/>
</dbReference>
<dbReference type="SUPFAM" id="SSF53850">
    <property type="entry name" value="Periplasmic binding protein-like II"/>
    <property type="match status" value="1"/>
</dbReference>
<organism evidence="6 8">
    <name type="scientific">Heyndrickxia ginsengihumi</name>
    <dbReference type="NCBI Taxonomy" id="363870"/>
    <lineage>
        <taxon>Bacteria</taxon>
        <taxon>Bacillati</taxon>
        <taxon>Bacillota</taxon>
        <taxon>Bacilli</taxon>
        <taxon>Bacillales</taxon>
        <taxon>Bacillaceae</taxon>
        <taxon>Heyndrickxia</taxon>
    </lineage>
</organism>
<dbReference type="CDD" id="cd05466">
    <property type="entry name" value="PBP2_LTTR_substrate"/>
    <property type="match status" value="1"/>
</dbReference>
<protein>
    <submittedName>
        <fullName evidence="7">LysR family transcriptional regulator</fullName>
    </submittedName>
</protein>
<dbReference type="Pfam" id="PF00126">
    <property type="entry name" value="HTH_1"/>
    <property type="match status" value="1"/>
</dbReference>
<evidence type="ECO:0000256" key="2">
    <source>
        <dbReference type="ARBA" id="ARBA00023015"/>
    </source>
</evidence>
<dbReference type="InterPro" id="IPR000847">
    <property type="entry name" value="LysR_HTH_N"/>
</dbReference>
<dbReference type="PANTHER" id="PTHR30126">
    <property type="entry name" value="HTH-TYPE TRANSCRIPTIONAL REGULATOR"/>
    <property type="match status" value="1"/>
</dbReference>
<gene>
    <name evidence="7" type="ORF">G4D61_15900</name>
    <name evidence="6" type="ORF">NG54_13225</name>
</gene>
<reference evidence="6 8" key="1">
    <citation type="submission" date="2014-10" db="EMBL/GenBank/DDBJ databases">
        <title>Draft genome of phytase producing Bacillus ginsengihumi strain M2.11.</title>
        <authorList>
            <person name="Toymentseva A."/>
            <person name="Boulygina E.A."/>
            <person name="Kazakov S.V."/>
            <person name="Kayumov I."/>
            <person name="Suleimanova A.D."/>
            <person name="Mardanova A.M."/>
            <person name="Maria S.N."/>
            <person name="Sergey M.Y."/>
            <person name="Sharipova M.R."/>
        </authorList>
    </citation>
    <scope>NUCLEOTIDE SEQUENCE [LARGE SCALE GENOMIC DNA]</scope>
    <source>
        <strain evidence="6 8">M2.11</strain>
    </source>
</reference>
<dbReference type="PRINTS" id="PR00039">
    <property type="entry name" value="HTHLYSR"/>
</dbReference>
<evidence type="ECO:0000256" key="1">
    <source>
        <dbReference type="ARBA" id="ARBA00009437"/>
    </source>
</evidence>
<sequence length="292" mass="33782">MEFRNLQTFHYAAQFLNYSKTAQHLSFSQPAVTKQIRLLEEELNVKLFIRIGNKMYLTPAGDALQKYTTKIFSVVEEMANEMRRYEKDESLLKIGADISIITNNLQPVISQFYQYNQSVQMKIYTWEFLKVIDGIQSNEIDVGFISGDIKDPNILEYKISSDPIVLVISPVLAERYSLKQIMKNYPLICYKTKSPYAQLLDNYLVKNKLKIRGTIEFSNLEAVKSAVLQGVGISALTNDIVFQDLKNGKLQLVENDFEPMYIQTSMIYHKEKASSPLIQSLQEHVKEYWCNR</sequence>
<evidence type="ECO:0000259" key="5">
    <source>
        <dbReference type="PROSITE" id="PS50931"/>
    </source>
</evidence>
<dbReference type="PROSITE" id="PS50931">
    <property type="entry name" value="HTH_LYSR"/>
    <property type="match status" value="1"/>
</dbReference>
<dbReference type="GO" id="GO:0003700">
    <property type="term" value="F:DNA-binding transcription factor activity"/>
    <property type="evidence" value="ECO:0007669"/>
    <property type="project" value="InterPro"/>
</dbReference>
<keyword evidence="2" id="KW-0805">Transcription regulation</keyword>
<dbReference type="Proteomes" id="UP000476934">
    <property type="component" value="Unassembled WGS sequence"/>
</dbReference>